<comment type="caution">
    <text evidence="1">The sequence shown here is derived from an EMBL/GenBank/DDBJ whole genome shotgun (WGS) entry which is preliminary data.</text>
</comment>
<keyword evidence="2" id="KW-1185">Reference proteome</keyword>
<dbReference type="Proteomes" id="UP000051790">
    <property type="component" value="Unassembled WGS sequence"/>
</dbReference>
<protein>
    <submittedName>
        <fullName evidence="1">Uncharacterized protein</fullName>
    </submittedName>
</protein>
<sequence>MGGGIAMSLFAVKNDKGEWLGCEAYCDEPDWFKHGGFMFDIRDKAEADAKTYGGHVVELVEAQAKIVVSEEEDRMLKRAKNTTVWRPAAVISAYAYDNTKDPDSEALLEDRLMRAYINGWTVEKPKRWNVKVPLVQAQGGLWFLINASGKLDATYLQDLAKKFSMEEINTWGLQDCERKEVTEDDE</sequence>
<dbReference type="InterPro" id="IPR012865">
    <property type="entry name" value="DUF1642"/>
</dbReference>
<name>A0A0R1QSQ4_9LACO</name>
<evidence type="ECO:0000313" key="2">
    <source>
        <dbReference type="Proteomes" id="UP000051790"/>
    </source>
</evidence>
<gene>
    <name evidence="1" type="ORF">FD01_GL000896</name>
</gene>
<proteinExistence type="predicted"/>
<accession>A0A0R1QSQ4</accession>
<dbReference type="PATRIC" id="fig|1423769.4.peg.962"/>
<dbReference type="EMBL" id="AZEU01000134">
    <property type="protein sequence ID" value="KRL45106.1"/>
    <property type="molecule type" value="Genomic_DNA"/>
</dbReference>
<organism evidence="1 2">
    <name type="scientific">Lacticaseibacillus manihotivorans DSM 13343 = JCM 12514</name>
    <dbReference type="NCBI Taxonomy" id="1423769"/>
    <lineage>
        <taxon>Bacteria</taxon>
        <taxon>Bacillati</taxon>
        <taxon>Bacillota</taxon>
        <taxon>Bacilli</taxon>
        <taxon>Lactobacillales</taxon>
        <taxon>Lactobacillaceae</taxon>
        <taxon>Lacticaseibacillus</taxon>
    </lineage>
</organism>
<dbReference type="Pfam" id="PF07852">
    <property type="entry name" value="DUF1642"/>
    <property type="match status" value="1"/>
</dbReference>
<reference evidence="1 2" key="1">
    <citation type="journal article" date="2015" name="Genome Announc.">
        <title>Expanding the biotechnology potential of lactobacilli through comparative genomics of 213 strains and associated genera.</title>
        <authorList>
            <person name="Sun Z."/>
            <person name="Harris H.M."/>
            <person name="McCann A."/>
            <person name="Guo C."/>
            <person name="Argimon S."/>
            <person name="Zhang W."/>
            <person name="Yang X."/>
            <person name="Jeffery I.B."/>
            <person name="Cooney J.C."/>
            <person name="Kagawa T.F."/>
            <person name="Liu W."/>
            <person name="Song Y."/>
            <person name="Salvetti E."/>
            <person name="Wrobel A."/>
            <person name="Rasinkangas P."/>
            <person name="Parkhill J."/>
            <person name="Rea M.C."/>
            <person name="O'Sullivan O."/>
            <person name="Ritari J."/>
            <person name="Douillard F.P."/>
            <person name="Paul Ross R."/>
            <person name="Yang R."/>
            <person name="Briner A.E."/>
            <person name="Felis G.E."/>
            <person name="de Vos W.M."/>
            <person name="Barrangou R."/>
            <person name="Klaenhammer T.R."/>
            <person name="Caufield P.W."/>
            <person name="Cui Y."/>
            <person name="Zhang H."/>
            <person name="O'Toole P.W."/>
        </authorList>
    </citation>
    <scope>NUCLEOTIDE SEQUENCE [LARGE SCALE GENOMIC DNA]</scope>
    <source>
        <strain evidence="1 2">DSM 13343</strain>
    </source>
</reference>
<evidence type="ECO:0000313" key="1">
    <source>
        <dbReference type="EMBL" id="KRL45106.1"/>
    </source>
</evidence>
<dbReference type="AlphaFoldDB" id="A0A0R1QSQ4"/>